<dbReference type="HAMAP" id="MF_01463_B">
    <property type="entry name" value="SecD_B"/>
    <property type="match status" value="1"/>
</dbReference>
<feature type="transmembrane region" description="Helical" evidence="10">
    <location>
        <begin position="685"/>
        <end position="709"/>
    </location>
</feature>
<dbReference type="InterPro" id="IPR048631">
    <property type="entry name" value="SecD_1st"/>
</dbReference>
<dbReference type="Gene3D" id="3.30.1360.200">
    <property type="match status" value="1"/>
</dbReference>
<feature type="transmembrane region" description="Helical" evidence="10">
    <location>
        <begin position="253"/>
        <end position="273"/>
    </location>
</feature>
<evidence type="ECO:0000256" key="5">
    <source>
        <dbReference type="ARBA" id="ARBA00022692"/>
    </source>
</evidence>
<feature type="domain" description="SSD" evidence="12">
    <location>
        <begin position="576"/>
        <end position="708"/>
    </location>
</feature>
<keyword evidence="4" id="KW-0997">Cell inner membrane</keyword>
<dbReference type="SUPFAM" id="SSF82866">
    <property type="entry name" value="Multidrug efflux transporter AcrB transmembrane domain"/>
    <property type="match status" value="2"/>
</dbReference>
<evidence type="ECO:0000256" key="2">
    <source>
        <dbReference type="ARBA" id="ARBA00022448"/>
    </source>
</evidence>
<dbReference type="PRINTS" id="PR01755">
    <property type="entry name" value="SECFTRNLCASE"/>
</dbReference>
<comment type="similarity">
    <text evidence="11">Belongs to the SecD/SecF family. SecF subfamily.</text>
</comment>
<comment type="similarity">
    <text evidence="10">Belongs to the SecD/SecF family. SecD subfamily.</text>
</comment>
<name>A0A6J4V8F0_9DEIN</name>
<comment type="subunit">
    <text evidence="10">Forms a complex with SecF. Part of the essential Sec protein translocation apparatus which comprises SecA, SecYEG and auxiliary proteins SecDF. Other proteins may also be involved.</text>
</comment>
<keyword evidence="2 10" id="KW-0813">Transport</keyword>
<keyword evidence="7 10" id="KW-1133">Transmembrane helix</keyword>
<dbReference type="GO" id="GO:0006605">
    <property type="term" value="P:protein targeting"/>
    <property type="evidence" value="ECO:0007669"/>
    <property type="project" value="UniProtKB-UniRule"/>
</dbReference>
<organism evidence="13">
    <name type="scientific">uncultured Truepera sp</name>
    <dbReference type="NCBI Taxonomy" id="543023"/>
    <lineage>
        <taxon>Bacteria</taxon>
        <taxon>Thermotogati</taxon>
        <taxon>Deinococcota</taxon>
        <taxon>Deinococci</taxon>
        <taxon>Trueperales</taxon>
        <taxon>Trueperaceae</taxon>
        <taxon>Truepera</taxon>
        <taxon>environmental samples</taxon>
    </lineage>
</organism>
<dbReference type="HAMAP" id="MF_01464_B">
    <property type="entry name" value="SecF_B"/>
    <property type="match status" value="1"/>
</dbReference>
<gene>
    <name evidence="11" type="primary">secF</name>
    <name evidence="10" type="synonym">secD</name>
    <name evidence="13" type="ORF">AVDCRST_MAG86-1667</name>
</gene>
<evidence type="ECO:0000256" key="1">
    <source>
        <dbReference type="ARBA" id="ARBA00004651"/>
    </source>
</evidence>
<comment type="function">
    <text evidence="10">Part of the Sec protein translocase complex. Interacts with the SecYEG preprotein conducting channel. SecDF uses the proton motive force (PMF) to complete protein translocation after the ATP-dependent function of SecA.</text>
</comment>
<dbReference type="GO" id="GO:0005886">
    <property type="term" value="C:plasma membrane"/>
    <property type="evidence" value="ECO:0007669"/>
    <property type="project" value="UniProtKB-SubCell"/>
</dbReference>
<comment type="subunit">
    <text evidence="11">Forms a complex with SecD. Part of the essential Sec protein translocation apparatus which comprises SecA, SecYEG and auxiliary proteins SecDF. Other proteins may also be involved.</text>
</comment>
<dbReference type="PANTHER" id="PTHR30081">
    <property type="entry name" value="PROTEIN-EXPORT MEMBRANE PROTEIN SEC"/>
    <property type="match status" value="1"/>
</dbReference>
<evidence type="ECO:0000256" key="3">
    <source>
        <dbReference type="ARBA" id="ARBA00022475"/>
    </source>
</evidence>
<comment type="caution">
    <text evidence="10">Lacks conserved residue(s) required for the propagation of feature annotation.</text>
</comment>
<keyword evidence="5 10" id="KW-0812">Transmembrane</keyword>
<dbReference type="PANTHER" id="PTHR30081:SF1">
    <property type="entry name" value="PROTEIN TRANSLOCASE SUBUNIT SECD"/>
    <property type="match status" value="1"/>
</dbReference>
<dbReference type="Pfam" id="PF22599">
    <property type="entry name" value="SecDF_P1_head"/>
    <property type="match status" value="1"/>
</dbReference>
<dbReference type="InterPro" id="IPR022646">
    <property type="entry name" value="SecD/SecF_CS"/>
</dbReference>
<dbReference type="Gene3D" id="3.30.70.2040">
    <property type="match status" value="1"/>
</dbReference>
<feature type="transmembrane region" description="Helical" evidence="10">
    <location>
        <begin position="659"/>
        <end position="679"/>
    </location>
</feature>
<dbReference type="Gene3D" id="3.30.70.3400">
    <property type="match status" value="1"/>
</dbReference>
<dbReference type="NCBIfam" id="TIGR00916">
    <property type="entry name" value="2A0604s01"/>
    <property type="match status" value="2"/>
</dbReference>
<dbReference type="NCBIfam" id="TIGR00966">
    <property type="entry name" value="transloc_SecF"/>
    <property type="match status" value="1"/>
</dbReference>
<evidence type="ECO:0000256" key="4">
    <source>
        <dbReference type="ARBA" id="ARBA00022519"/>
    </source>
</evidence>
<reference evidence="13" key="1">
    <citation type="submission" date="2020-02" db="EMBL/GenBank/DDBJ databases">
        <authorList>
            <person name="Meier V. D."/>
        </authorList>
    </citation>
    <scope>NUCLEOTIDE SEQUENCE</scope>
    <source>
        <strain evidence="13">AVDCRST_MAG86</strain>
    </source>
</reference>
<feature type="transmembrane region" description="Helical" evidence="10">
    <location>
        <begin position="280"/>
        <end position="301"/>
    </location>
</feature>
<sequence length="725" mass="77093">MTQRSFRGLLVLAALLASILYLWKPWDTTGEPSLKLGLDLQGGLRVVLQSDTPNPTPEDLQAARRIIENRVNEFGVSEALIQTSGSDRIIVELPGLTTEEQDRAQDLIGQQAVLEFRLVTPAAANKLDAEMTDADLEPAAFTGEILQNASTVYDQLNRPTVSFQIRSQDARAFGEFTGGAVGRRMAIVLDGNVVSAPTINQRISSDGQITGQFTVDEASDLALVLRSGSLPISLRTEGVTAVGPTLGRDAVNAGVRAALIGGAAVVVLVLAYYGPIFGGILVLGLLYVMLLNLGILAGLGATLTLPGLAGLILTIGAAADGNIISFERIREELRAGKSLRLAMKAGFSHSIPAIIDTHMAILLAAAALYQYTSGPVRGFAITLAIGAVASVFMNSVMVPFVLNTVFLRSRRPLLPRGFHAEGFRFVDKAPVIMSVSLVLALASVGFVLVRGLNLSTDFTGGSDILLSVPEETSVSSVRSAIDGLGVAGLEGGSATVQEVRDTTIDGKEMSVRIGLGESGEGDTFAPNLAEAVNGEVLQNNFVGPSVGEDLRRGAVLAAVVSILLILAYVVWRFWPNWIVAVASIISTVHDVGIALGVLALVGAEFSIPVLSAILFVIGYSLNDSIIISDRIRENLRYSKGMSYRELVDASVNQTLSRTLMTSLTTLLPVLALFFFGGSVLRDFSLVLMVGIVFGTYSSIFILAPMVVWFKNRQRRAPVKVSRRTA</sequence>
<dbReference type="Gene3D" id="1.20.1640.10">
    <property type="entry name" value="Multidrug efflux transporter AcrB transmembrane domain"/>
    <property type="match status" value="2"/>
</dbReference>
<dbReference type="Pfam" id="PF07549">
    <property type="entry name" value="Sec_GG"/>
    <property type="match status" value="2"/>
</dbReference>
<protein>
    <recommendedName>
        <fullName evidence="10 11">Multifunctional fusion protein</fullName>
    </recommendedName>
    <domain>
        <recommendedName>
            <fullName evidence="10">Protein translocase subunit SecD</fullName>
        </recommendedName>
    </domain>
    <domain>
        <recommendedName>
            <fullName evidence="11">Protein-export membrane protein SecF</fullName>
        </recommendedName>
    </domain>
</protein>
<feature type="transmembrane region" description="Helical" evidence="10">
    <location>
        <begin position="381"/>
        <end position="408"/>
    </location>
</feature>
<dbReference type="InterPro" id="IPR005791">
    <property type="entry name" value="SecD"/>
</dbReference>
<keyword evidence="8 10" id="KW-0811">Translocation</keyword>
<evidence type="ECO:0000313" key="13">
    <source>
        <dbReference type="EMBL" id="CAA9571108.1"/>
    </source>
</evidence>
<evidence type="ECO:0000256" key="10">
    <source>
        <dbReference type="HAMAP-Rule" id="MF_01463"/>
    </source>
</evidence>
<dbReference type="InterPro" id="IPR054384">
    <property type="entry name" value="SecDF_P1_head"/>
</dbReference>
<dbReference type="InterPro" id="IPR055344">
    <property type="entry name" value="SecD_SecF_C_bact"/>
</dbReference>
<dbReference type="InterPro" id="IPR000731">
    <property type="entry name" value="SSD"/>
</dbReference>
<accession>A0A6J4V8F0</accession>
<dbReference type="InterPro" id="IPR022645">
    <property type="entry name" value="SecD/SecF_bac"/>
</dbReference>
<keyword evidence="6 10" id="KW-0653">Protein transport</keyword>
<comment type="subcellular location">
    <subcellularLocation>
        <location evidence="1 10">Cell membrane</location>
        <topology evidence="1 10">Multi-pass membrane protein</topology>
    </subcellularLocation>
</comment>
<feature type="transmembrane region" description="Helical" evidence="10">
    <location>
        <begin position="607"/>
        <end position="627"/>
    </location>
</feature>
<dbReference type="InterPro" id="IPR048634">
    <property type="entry name" value="SecD_SecF_C"/>
</dbReference>
<dbReference type="GO" id="GO:0043952">
    <property type="term" value="P:protein transport by the Sec complex"/>
    <property type="evidence" value="ECO:0007669"/>
    <property type="project" value="UniProtKB-UniRule"/>
</dbReference>
<keyword evidence="3 10" id="KW-1003">Cell membrane</keyword>
<feature type="transmembrane region" description="Helical" evidence="10">
    <location>
        <begin position="578"/>
        <end position="601"/>
    </location>
</feature>
<feature type="transmembrane region" description="Helical" evidence="10">
    <location>
        <begin position="347"/>
        <end position="369"/>
    </location>
</feature>
<proteinExistence type="inferred from homology"/>
<dbReference type="InterPro" id="IPR005665">
    <property type="entry name" value="SecF_bac"/>
</dbReference>
<dbReference type="Pfam" id="PF21760">
    <property type="entry name" value="SecD_1st"/>
    <property type="match status" value="1"/>
</dbReference>
<evidence type="ECO:0000256" key="11">
    <source>
        <dbReference type="HAMAP-Rule" id="MF_01464"/>
    </source>
</evidence>
<feature type="transmembrane region" description="Helical" evidence="10">
    <location>
        <begin position="553"/>
        <end position="571"/>
    </location>
</feature>
<keyword evidence="9 10" id="KW-0472">Membrane</keyword>
<feature type="transmembrane region" description="Helical" evidence="10">
    <location>
        <begin position="307"/>
        <end position="326"/>
    </location>
</feature>
<dbReference type="NCBIfam" id="TIGR01129">
    <property type="entry name" value="secD"/>
    <property type="match status" value="1"/>
</dbReference>
<evidence type="ECO:0000256" key="6">
    <source>
        <dbReference type="ARBA" id="ARBA00022927"/>
    </source>
</evidence>
<dbReference type="PROSITE" id="PS50156">
    <property type="entry name" value="SSD"/>
    <property type="match status" value="1"/>
</dbReference>
<dbReference type="Pfam" id="PF02355">
    <property type="entry name" value="SecD_SecF_C"/>
    <property type="match status" value="2"/>
</dbReference>
<dbReference type="AlphaFoldDB" id="A0A6J4V8F0"/>
<evidence type="ECO:0000256" key="7">
    <source>
        <dbReference type="ARBA" id="ARBA00022989"/>
    </source>
</evidence>
<dbReference type="GO" id="GO:0015450">
    <property type="term" value="F:protein-transporting ATPase activity"/>
    <property type="evidence" value="ECO:0007669"/>
    <property type="project" value="InterPro"/>
</dbReference>
<dbReference type="NCBIfam" id="NF009583">
    <property type="entry name" value="PRK13024.1-3"/>
    <property type="match status" value="1"/>
</dbReference>
<dbReference type="GO" id="GO:0065002">
    <property type="term" value="P:intracellular protein transmembrane transport"/>
    <property type="evidence" value="ECO:0007669"/>
    <property type="project" value="UniProtKB-UniRule"/>
</dbReference>
<dbReference type="InterPro" id="IPR022813">
    <property type="entry name" value="SecD/SecF_arch_bac"/>
</dbReference>
<evidence type="ECO:0000256" key="9">
    <source>
        <dbReference type="ARBA" id="ARBA00023136"/>
    </source>
</evidence>
<evidence type="ECO:0000256" key="8">
    <source>
        <dbReference type="ARBA" id="ARBA00023010"/>
    </source>
</evidence>
<feature type="transmembrane region" description="Helical" evidence="10">
    <location>
        <begin position="429"/>
        <end position="449"/>
    </location>
</feature>
<evidence type="ECO:0000259" key="12">
    <source>
        <dbReference type="PROSITE" id="PS50156"/>
    </source>
</evidence>
<dbReference type="EMBL" id="CADCWP010000122">
    <property type="protein sequence ID" value="CAA9571108.1"/>
    <property type="molecule type" value="Genomic_DNA"/>
</dbReference>